<dbReference type="Proteomes" id="UP000624701">
    <property type="component" value="Unassembled WGS sequence"/>
</dbReference>
<dbReference type="PANTHER" id="PTHR32268:SF11">
    <property type="entry name" value="HOMOSERINE O-ACETYLTRANSFERASE"/>
    <property type="match status" value="1"/>
</dbReference>
<keyword evidence="1" id="KW-0808">Transferase</keyword>
<dbReference type="RefSeq" id="WP_229719552.1">
    <property type="nucleotide sequence ID" value="NZ_BMDQ01000001.1"/>
</dbReference>
<dbReference type="PANTHER" id="PTHR32268">
    <property type="entry name" value="HOMOSERINE O-ACETYLTRANSFERASE"/>
    <property type="match status" value="1"/>
</dbReference>
<proteinExistence type="predicted"/>
<organism evidence="3 4">
    <name type="scientific">Winogradskyella haliclonae</name>
    <dbReference type="NCBI Taxonomy" id="2048558"/>
    <lineage>
        <taxon>Bacteria</taxon>
        <taxon>Pseudomonadati</taxon>
        <taxon>Bacteroidota</taxon>
        <taxon>Flavobacteriia</taxon>
        <taxon>Flavobacteriales</taxon>
        <taxon>Flavobacteriaceae</taxon>
        <taxon>Winogradskyella</taxon>
    </lineage>
</organism>
<dbReference type="Gene3D" id="3.40.50.1820">
    <property type="entry name" value="alpha/beta hydrolase"/>
    <property type="match status" value="1"/>
</dbReference>
<dbReference type="InterPro" id="IPR029058">
    <property type="entry name" value="AB_hydrolase_fold"/>
</dbReference>
<dbReference type="Pfam" id="PF00561">
    <property type="entry name" value="Abhydrolase_1"/>
    <property type="match status" value="1"/>
</dbReference>
<reference evidence="4" key="1">
    <citation type="journal article" date="2019" name="Int. J. Syst. Evol. Microbiol.">
        <title>The Global Catalogue of Microorganisms (GCM) 10K type strain sequencing project: providing services to taxonomists for standard genome sequencing and annotation.</title>
        <authorList>
            <consortium name="The Broad Institute Genomics Platform"/>
            <consortium name="The Broad Institute Genome Sequencing Center for Infectious Disease"/>
            <person name="Wu L."/>
            <person name="Ma J."/>
        </authorList>
    </citation>
    <scope>NUCLEOTIDE SEQUENCE [LARGE SCALE GENOMIC DNA]</scope>
    <source>
        <strain evidence="4">CCM 8681</strain>
    </source>
</reference>
<evidence type="ECO:0000313" key="3">
    <source>
        <dbReference type="EMBL" id="GGI55793.1"/>
    </source>
</evidence>
<evidence type="ECO:0000313" key="4">
    <source>
        <dbReference type="Proteomes" id="UP000624701"/>
    </source>
</evidence>
<name>A0ABQ2BY05_9FLAO</name>
<dbReference type="EMBL" id="BMDQ01000001">
    <property type="protein sequence ID" value="GGI55793.1"/>
    <property type="molecule type" value="Genomic_DNA"/>
</dbReference>
<feature type="domain" description="AB hydrolase-1" evidence="2">
    <location>
        <begin position="37"/>
        <end position="215"/>
    </location>
</feature>
<dbReference type="InterPro" id="IPR008220">
    <property type="entry name" value="HAT_MetX-like"/>
</dbReference>
<evidence type="ECO:0000256" key="1">
    <source>
        <dbReference type="ARBA" id="ARBA00022679"/>
    </source>
</evidence>
<protein>
    <submittedName>
        <fullName evidence="3">Homoserine O-acetyltransferase</fullName>
    </submittedName>
</protein>
<comment type="caution">
    <text evidence="3">The sequence shown here is derived from an EMBL/GenBank/DDBJ whole genome shotgun (WGS) entry which is preliminary data.</text>
</comment>
<dbReference type="PIRSF" id="PIRSF000443">
    <property type="entry name" value="Homoser_Ac_trans"/>
    <property type="match status" value="1"/>
</dbReference>
<sequence>MNSLKYIEIDHFELNSGRSISLKLSYQDFGRPLHKAPIVLVNHALTGNSQVTGANGWWNAIVGKGKIIDTSQYTILSFNIPGNGFGKTKEHFVEYYKEFTAKDIARLFAIGLQSLQVSKLFAVIGGSVGGGIAWELASLRPKLAEHIIPIASDWKATDWLIANCFVQERILENSLDPIADARLHAMTFYRTPESLSEKFNRTKADRFLHNVETWLNHHGEKLSRRFQISAYKMMNQILKTINVADHINELKNVVRNIEGSIHIITINTDLFFKPEENWNTFVELKSIKKNVTIGEIKSVHGHDAFLIEYQQLSKLLVPIFKQKLSIDDRSQLNYIRNR</sequence>
<dbReference type="SUPFAM" id="SSF53474">
    <property type="entry name" value="alpha/beta-Hydrolases"/>
    <property type="match status" value="1"/>
</dbReference>
<keyword evidence="4" id="KW-1185">Reference proteome</keyword>
<dbReference type="InterPro" id="IPR000073">
    <property type="entry name" value="AB_hydrolase_1"/>
</dbReference>
<gene>
    <name evidence="3" type="primary">metX</name>
    <name evidence="3" type="ORF">GCM10011444_01020</name>
</gene>
<evidence type="ECO:0000259" key="2">
    <source>
        <dbReference type="Pfam" id="PF00561"/>
    </source>
</evidence>
<accession>A0ABQ2BY05</accession>